<dbReference type="Proteomes" id="UP000519439">
    <property type="component" value="Unassembled WGS sequence"/>
</dbReference>
<dbReference type="RefSeq" id="WP_183501333.1">
    <property type="nucleotide sequence ID" value="NZ_JACIDC010000003.1"/>
</dbReference>
<organism evidence="1 2">
    <name type="scientific">Microvirga flocculans</name>
    <dbReference type="NCBI Taxonomy" id="217168"/>
    <lineage>
        <taxon>Bacteria</taxon>
        <taxon>Pseudomonadati</taxon>
        <taxon>Pseudomonadota</taxon>
        <taxon>Alphaproteobacteria</taxon>
        <taxon>Hyphomicrobiales</taxon>
        <taxon>Methylobacteriaceae</taxon>
        <taxon>Microvirga</taxon>
    </lineage>
</organism>
<protein>
    <submittedName>
        <fullName evidence="1">Uncharacterized protein</fullName>
    </submittedName>
</protein>
<dbReference type="AlphaFoldDB" id="A0A7W6IDT0"/>
<gene>
    <name evidence="1" type="ORF">GGR34_001269</name>
</gene>
<sequence>MSFEPAVLRDIASESGGGRIAVGAVRVSLWNAAFAQSAESVSLDNVRVTLGTKTYEAKRIELTGIRSSRAEIEALFAPGSTEPLESRLKRITARQISIPDLQVRQSFGKGTQTSTYRNTVLKDIVEGRIASVIVETSAAQSNTGENNVLVSSGRTSIEALDLPALARLYETKAEGASAPLMKIYGGFSVENLELTDSTSGIVVKVASLGGRDVSGRQTKDSWNGTEALFNEMAERQDLSSEDQARLLPAIADMMDAFQIGFLEATGIEVTPTGKGASGQARIARIAYTGGTQTQPADVRWEGFEFSDDKNRIKLDSMSVTGFSFRQTLDGLRTLQVKSLDDLDEATARSLVPTLGTLRLSGFSFDGVTDSDGRKARVQAALKGFELTADKAVNAVPTNIRIGLQNFTMALPSNSKDDSIRELVALGYKNIDISVLAAAAWNETTNEIVLHEVSFQGEDMGSIVLSGLIGNVGKDVFDTDTAIASVALMAGRAKSLDLVVDNKGLFERYMAKAAKEQKSTPEALRRTYATATAFVVPAMIGNSEQAQTLSQAIGRFIAKPGRLTVNARSKDSSGMSLLDFVMVPEPAAIVQKLDITAKAE</sequence>
<evidence type="ECO:0000313" key="1">
    <source>
        <dbReference type="EMBL" id="MBB4039627.1"/>
    </source>
</evidence>
<proteinExistence type="predicted"/>
<dbReference type="EMBL" id="JACIDC010000003">
    <property type="protein sequence ID" value="MBB4039627.1"/>
    <property type="molecule type" value="Genomic_DNA"/>
</dbReference>
<keyword evidence="2" id="KW-1185">Reference proteome</keyword>
<reference evidence="1 2" key="1">
    <citation type="submission" date="2020-08" db="EMBL/GenBank/DDBJ databases">
        <title>Genomic Encyclopedia of Type Strains, Phase IV (KMG-IV): sequencing the most valuable type-strain genomes for metagenomic binning, comparative biology and taxonomic classification.</title>
        <authorList>
            <person name="Goeker M."/>
        </authorList>
    </citation>
    <scope>NUCLEOTIDE SEQUENCE [LARGE SCALE GENOMIC DNA]</scope>
    <source>
        <strain evidence="1 2">DSM 15743</strain>
    </source>
</reference>
<evidence type="ECO:0000313" key="2">
    <source>
        <dbReference type="Proteomes" id="UP000519439"/>
    </source>
</evidence>
<accession>A0A7W6IDT0</accession>
<name>A0A7W6IDT0_9HYPH</name>
<comment type="caution">
    <text evidence="1">The sequence shown here is derived from an EMBL/GenBank/DDBJ whole genome shotgun (WGS) entry which is preliminary data.</text>
</comment>